<accession>A0A699IVT3</accession>
<evidence type="ECO:0000313" key="1">
    <source>
        <dbReference type="EMBL" id="GEZ90103.1"/>
    </source>
</evidence>
<dbReference type="EMBL" id="BKCJ010339393">
    <property type="protein sequence ID" value="GEZ90103.1"/>
    <property type="molecule type" value="Genomic_DNA"/>
</dbReference>
<gene>
    <name evidence="1" type="ORF">Tci_562076</name>
</gene>
<organism evidence="1">
    <name type="scientific">Tanacetum cinerariifolium</name>
    <name type="common">Dalmatian daisy</name>
    <name type="synonym">Chrysanthemum cinerariifolium</name>
    <dbReference type="NCBI Taxonomy" id="118510"/>
    <lineage>
        <taxon>Eukaryota</taxon>
        <taxon>Viridiplantae</taxon>
        <taxon>Streptophyta</taxon>
        <taxon>Embryophyta</taxon>
        <taxon>Tracheophyta</taxon>
        <taxon>Spermatophyta</taxon>
        <taxon>Magnoliopsida</taxon>
        <taxon>eudicotyledons</taxon>
        <taxon>Gunneridae</taxon>
        <taxon>Pentapetalae</taxon>
        <taxon>asterids</taxon>
        <taxon>campanulids</taxon>
        <taxon>Asterales</taxon>
        <taxon>Asteraceae</taxon>
        <taxon>Asteroideae</taxon>
        <taxon>Anthemideae</taxon>
        <taxon>Anthemidinae</taxon>
        <taxon>Tanacetum</taxon>
    </lineage>
</organism>
<protein>
    <submittedName>
        <fullName evidence="1">Uncharacterized protein</fullName>
    </submittedName>
</protein>
<name>A0A699IVT3_TANCI</name>
<reference evidence="1" key="1">
    <citation type="journal article" date="2019" name="Sci. Rep.">
        <title>Draft genome of Tanacetum cinerariifolium, the natural source of mosquito coil.</title>
        <authorList>
            <person name="Yamashiro T."/>
            <person name="Shiraishi A."/>
            <person name="Satake H."/>
            <person name="Nakayama K."/>
        </authorList>
    </citation>
    <scope>NUCLEOTIDE SEQUENCE</scope>
</reference>
<sequence length="104" mass="11770">MDISFNLGSAEEVDNLMIFQSCYGLLLCSGSASPAFDYIYNLCTNLFKRLPQPENSHDDSRYYKGVVLRMVSDPRKSLNYKVVQVVGRINSDLIIQVYSSETCN</sequence>
<comment type="caution">
    <text evidence="1">The sequence shown here is derived from an EMBL/GenBank/DDBJ whole genome shotgun (WGS) entry which is preliminary data.</text>
</comment>
<dbReference type="AlphaFoldDB" id="A0A699IVT3"/>
<proteinExistence type="predicted"/>